<dbReference type="HOGENOM" id="CLU_2195923_0_0_11"/>
<gene>
    <name evidence="2" type="ordered locus">Xcel_1415</name>
</gene>
<dbReference type="Proteomes" id="UP000002255">
    <property type="component" value="Chromosome"/>
</dbReference>
<name>D1BRJ1_XYLCX</name>
<dbReference type="AlphaFoldDB" id="D1BRJ1"/>
<keyword evidence="1" id="KW-0472">Membrane</keyword>
<reference evidence="3" key="1">
    <citation type="submission" date="2009-11" db="EMBL/GenBank/DDBJ databases">
        <title>The complete chromosome of Xylanimonas cellulosilytica DSM 15894.</title>
        <authorList>
            <consortium name="US DOE Joint Genome Institute (JGI-PGF)"/>
            <person name="Lucas S."/>
            <person name="Copeland A."/>
            <person name="Lapidus A."/>
            <person name="Glavina del Rio T."/>
            <person name="Dalin E."/>
            <person name="Tice H."/>
            <person name="Bruce D."/>
            <person name="Goodwin L."/>
            <person name="Pitluck S."/>
            <person name="Kyrpides N."/>
            <person name="Mavromatis K."/>
            <person name="Ivanova N."/>
            <person name="Mikhailova N."/>
            <person name="Foster B."/>
            <person name="Clum A."/>
            <person name="Brettin T."/>
            <person name="Detter J.C."/>
            <person name="Han C."/>
            <person name="Larimer F."/>
            <person name="Land M."/>
            <person name="Hauser L."/>
            <person name="Markowitz V."/>
            <person name="Cheng J.F."/>
            <person name="Hugenholtz P."/>
            <person name="Woyke T."/>
            <person name="Wu D."/>
            <person name="Gehrich-Schroeter G."/>
            <person name="Schneider S."/>
            <person name="Pukall S.R."/>
            <person name="Klenk H.P."/>
            <person name="Eisen J.A."/>
        </authorList>
    </citation>
    <scope>NUCLEOTIDE SEQUENCE [LARGE SCALE GENOMIC DNA]</scope>
    <source>
        <strain evidence="3">DSM 15894 / CECT 5975 / LMG 20990 / XIL07</strain>
    </source>
</reference>
<keyword evidence="3" id="KW-1185">Reference proteome</keyword>
<dbReference type="STRING" id="446471.Xcel_1415"/>
<evidence type="ECO:0000313" key="3">
    <source>
        <dbReference type="Proteomes" id="UP000002255"/>
    </source>
</evidence>
<feature type="transmembrane region" description="Helical" evidence="1">
    <location>
        <begin position="45"/>
        <end position="64"/>
    </location>
</feature>
<reference evidence="2 3" key="2">
    <citation type="journal article" date="2010" name="Stand. Genomic Sci.">
        <title>Complete genome sequence of Xylanimonas cellulosilytica type strain (XIL07).</title>
        <authorList>
            <person name="Foster B."/>
            <person name="Pukall R."/>
            <person name="Abt B."/>
            <person name="Nolan M."/>
            <person name="Glavina Del Rio T."/>
            <person name="Chen F."/>
            <person name="Lucas S."/>
            <person name="Tice H."/>
            <person name="Pitluck S."/>
            <person name="Cheng J.-F."/>
            <person name="Chertkov O."/>
            <person name="Brettin T."/>
            <person name="Han C."/>
            <person name="Detter J.C."/>
            <person name="Bruce D."/>
            <person name="Goodwin L."/>
            <person name="Ivanova N."/>
            <person name="Mavromatis K."/>
            <person name="Pati A."/>
            <person name="Mikhailova N."/>
            <person name="Chen A."/>
            <person name="Palaniappan K."/>
            <person name="Land M."/>
            <person name="Hauser L."/>
            <person name="Chang Y.-J."/>
            <person name="Jeffries C.D."/>
            <person name="Chain P."/>
            <person name="Rohde M."/>
            <person name="Goeker M."/>
            <person name="Bristow J."/>
            <person name="Eisen J.A."/>
            <person name="Markowitz V."/>
            <person name="Hugenholtz P."/>
            <person name="Kyrpides N.C."/>
            <person name="Klenk H.-P."/>
            <person name="Lapidus A."/>
        </authorList>
    </citation>
    <scope>NUCLEOTIDE SEQUENCE [LARGE SCALE GENOMIC DNA]</scope>
    <source>
        <strain evidence="3">DSM 15894 / CECT 5975 / LMG 20990 / XIL07</strain>
    </source>
</reference>
<dbReference type="KEGG" id="xce:Xcel_1415"/>
<protein>
    <recommendedName>
        <fullName evidence="4">DUF3099 domain-containing protein</fullName>
    </recommendedName>
</protein>
<evidence type="ECO:0000313" key="2">
    <source>
        <dbReference type="EMBL" id="ACZ30446.1"/>
    </source>
</evidence>
<accession>D1BRJ1</accession>
<dbReference type="InterPro" id="IPR021449">
    <property type="entry name" value="DUF3099"/>
</dbReference>
<organism evidence="2 3">
    <name type="scientific">Xylanimonas cellulosilytica (strain DSM 15894 / JCM 12276 / CECT 5975 / KCTC 9989 / LMG 20990 / NBRC 107835 / XIL07)</name>
    <dbReference type="NCBI Taxonomy" id="446471"/>
    <lineage>
        <taxon>Bacteria</taxon>
        <taxon>Bacillati</taxon>
        <taxon>Actinomycetota</taxon>
        <taxon>Actinomycetes</taxon>
        <taxon>Micrococcales</taxon>
        <taxon>Promicromonosporaceae</taxon>
        <taxon>Xylanimonas</taxon>
    </lineage>
</organism>
<keyword evidence="1" id="KW-0812">Transmembrane</keyword>
<dbReference type="EMBL" id="CP001821">
    <property type="protein sequence ID" value="ACZ30446.1"/>
    <property type="molecule type" value="Genomic_DNA"/>
</dbReference>
<proteinExistence type="predicted"/>
<evidence type="ECO:0008006" key="4">
    <source>
        <dbReference type="Google" id="ProtNLM"/>
    </source>
</evidence>
<keyword evidence="1" id="KW-1133">Transmembrane helix</keyword>
<feature type="transmembrane region" description="Helical" evidence="1">
    <location>
        <begin position="22"/>
        <end position="39"/>
    </location>
</feature>
<dbReference type="Pfam" id="PF11298">
    <property type="entry name" value="DUF3099"/>
    <property type="match status" value="1"/>
</dbReference>
<evidence type="ECO:0000256" key="1">
    <source>
        <dbReference type="SAM" id="Phobius"/>
    </source>
</evidence>
<dbReference type="eggNOG" id="ENOG5033AAH">
    <property type="taxonomic scope" value="Bacteria"/>
</dbReference>
<sequence>MPSITNAQEPLADDQARRMRRYLFQMGFRVVCFLGAYAASGWLRWTLVVVAVVIPYIAVILVNAGRDRAQYDVSGVVPQAPRELPAAAQDAMVPDGVRVVVDPDPEER</sequence>